<dbReference type="OrthoDB" id="9804325at2"/>
<evidence type="ECO:0000259" key="17">
    <source>
        <dbReference type="PROSITE" id="PS51194"/>
    </source>
</evidence>
<dbReference type="InterPro" id="IPR004609">
    <property type="entry name" value="ATP-dep_DNA_helicase_RecG"/>
</dbReference>
<evidence type="ECO:0000256" key="14">
    <source>
        <dbReference type="ARBA" id="ARBA00048988"/>
    </source>
</evidence>
<dbReference type="PROSITE" id="PS51194">
    <property type="entry name" value="HELICASE_CTER"/>
    <property type="match status" value="1"/>
</dbReference>
<dbReference type="GeneID" id="57876119"/>
<organism evidence="18 19">
    <name type="scientific">Xanthomonas albilineans (strain GPE PC73 / CFBP 7063)</name>
    <dbReference type="NCBI Taxonomy" id="380358"/>
    <lineage>
        <taxon>Bacteria</taxon>
        <taxon>Pseudomonadati</taxon>
        <taxon>Pseudomonadota</taxon>
        <taxon>Gammaproteobacteria</taxon>
        <taxon>Lysobacterales</taxon>
        <taxon>Lysobacteraceae</taxon>
        <taxon>Xanthomonas</taxon>
    </lineage>
</organism>
<dbReference type="KEGG" id="xal:XALC_0801"/>
<dbReference type="GO" id="GO:0003677">
    <property type="term" value="F:DNA binding"/>
    <property type="evidence" value="ECO:0007669"/>
    <property type="project" value="UniProtKB-KW"/>
</dbReference>
<dbReference type="InterPro" id="IPR027417">
    <property type="entry name" value="P-loop_NTPase"/>
</dbReference>
<proteinExistence type="inferred from homology"/>
<keyword evidence="11" id="KW-0413">Isomerase</keyword>
<keyword evidence="9 15" id="KW-0233">DNA recombination</keyword>
<dbReference type="Pfam" id="PF00270">
    <property type="entry name" value="DEAD"/>
    <property type="match status" value="1"/>
</dbReference>
<dbReference type="GO" id="GO:0043138">
    <property type="term" value="F:3'-5' DNA helicase activity"/>
    <property type="evidence" value="ECO:0007669"/>
    <property type="project" value="UniProtKB-EC"/>
</dbReference>
<evidence type="ECO:0000256" key="6">
    <source>
        <dbReference type="ARBA" id="ARBA00022806"/>
    </source>
</evidence>
<accession>D2UC51</accession>
<comment type="catalytic activity">
    <reaction evidence="12 15">
        <text>Couples ATP hydrolysis with the unwinding of duplex DNA by translocating in the 3'-5' direction.</text>
        <dbReference type="EC" id="5.6.2.4"/>
    </reaction>
</comment>
<evidence type="ECO:0000259" key="16">
    <source>
        <dbReference type="PROSITE" id="PS51192"/>
    </source>
</evidence>
<dbReference type="FunFam" id="3.40.50.300:FF:000391">
    <property type="entry name" value="ATP-dependent DNA helicase RecG"/>
    <property type="match status" value="1"/>
</dbReference>
<dbReference type="NCBIfam" id="NF008163">
    <property type="entry name" value="PRK10917.1-1"/>
    <property type="match status" value="1"/>
</dbReference>
<evidence type="ECO:0000256" key="1">
    <source>
        <dbReference type="ARBA" id="ARBA00007504"/>
    </source>
</evidence>
<dbReference type="CDD" id="cd17992">
    <property type="entry name" value="DEXHc_RecG"/>
    <property type="match status" value="1"/>
</dbReference>
<comment type="catalytic activity">
    <reaction evidence="14 15">
        <text>ATP + H2O = ADP + phosphate + H(+)</text>
        <dbReference type="Rhea" id="RHEA:13065"/>
        <dbReference type="ChEBI" id="CHEBI:15377"/>
        <dbReference type="ChEBI" id="CHEBI:15378"/>
        <dbReference type="ChEBI" id="CHEBI:30616"/>
        <dbReference type="ChEBI" id="CHEBI:43474"/>
        <dbReference type="ChEBI" id="CHEBI:456216"/>
        <dbReference type="EC" id="5.6.2.4"/>
    </reaction>
</comment>
<dbReference type="InterPro" id="IPR047112">
    <property type="entry name" value="RecG/Mfd"/>
</dbReference>
<sequence length="715" mass="76896">MPRVQVPPPALSAAGEAPLTTLPGVGPKLAEKFAARGLSTLQDLWLHLPLRYEDRTRLTAVAALQPGVPAQVDVWVQAVDRGFRYRPMLRVAVADASHGTLVLRFFQFRAAQAAQFVVGARLRAFGTPKPGQHGLEFVHPSYQFLGEGEEVALGDRLDPVYPVVEGVGPATLRRLIGQALDRLPEDASLELLPPVLLAELGLPSLRHALLVAHRPPPQADLAALAAGLHPAQQRLVLEELLAHHLSLRRQRIALQRQPAPSLHSRGRLVKRLQQSLPFQLTGAQLRVFAQIRADLERPAPMLRLVQGDVGSGKTVVAAMAAMLAVDKGKQAALAAPTELLAEQHLTNLRTWLEPLGVRVAWLAGKVTGKARSRVLAQIASGEAQVVVGTHALMQAAVTFHDLALAIVDEQHRFGVHQRLALRDKGASGAGVPHQLVMTATPIPRTLAMAAYADLDVSAIDELPPGRTPVQTIVLNAERRPELVQRIRVACAEGRQAYWVCTLIEDAEDAETSAQAGAGNRLEASAAQATFETLSAQLPELRVGLAHGRMKSAEKQAAMRAFKQGEIDLLVATTIIEVGVDVPNASLMIIENAERLGLAQLHQLRGRVGRGAAVSSCVLMYQAPLSAMARQRLETMRQTNDGFVIAEKDLELRGPGELLGTRQTGLAAFRVADLARDAGLLPRVHALADRLLDASPALADRIVARWVGGAVRFAAA</sequence>
<dbReference type="Pfam" id="PF17191">
    <property type="entry name" value="RecG_wedge"/>
    <property type="match status" value="1"/>
</dbReference>
<evidence type="ECO:0000256" key="11">
    <source>
        <dbReference type="ARBA" id="ARBA00023235"/>
    </source>
</evidence>
<keyword evidence="3 15" id="KW-0547">Nucleotide-binding</keyword>
<evidence type="ECO:0000256" key="9">
    <source>
        <dbReference type="ARBA" id="ARBA00023172"/>
    </source>
</evidence>
<dbReference type="EC" id="5.6.2.4" evidence="13 15"/>
<keyword evidence="8" id="KW-0238">DNA-binding</keyword>
<evidence type="ECO:0000256" key="3">
    <source>
        <dbReference type="ARBA" id="ARBA00022741"/>
    </source>
</evidence>
<dbReference type="InterPro" id="IPR045562">
    <property type="entry name" value="RecG_dom3_C"/>
</dbReference>
<comment type="similarity">
    <text evidence="1 15">Belongs to the helicase family. RecG subfamily.</text>
</comment>
<dbReference type="PROSITE" id="PS51192">
    <property type="entry name" value="HELICASE_ATP_BIND_1"/>
    <property type="match status" value="1"/>
</dbReference>
<evidence type="ECO:0000256" key="8">
    <source>
        <dbReference type="ARBA" id="ARBA00023125"/>
    </source>
</evidence>
<evidence type="ECO:0000256" key="7">
    <source>
        <dbReference type="ARBA" id="ARBA00022840"/>
    </source>
</evidence>
<feature type="domain" description="Helicase ATP-binding" evidence="16">
    <location>
        <begin position="294"/>
        <end position="459"/>
    </location>
</feature>
<dbReference type="SMART" id="SM00487">
    <property type="entry name" value="DEXDc"/>
    <property type="match status" value="1"/>
</dbReference>
<comment type="function">
    <text evidence="15">Plays a critical role in recombination and DNA repair. Helps process Holliday junction intermediates to mature products by catalyzing branch migration. Has replication fork regression activity, unwinds stalled or blocked replication forks to make a HJ that can be resolved. Has a DNA unwinding activity characteristic of a DNA helicase with 3'-5' polarity.</text>
</comment>
<reference evidence="18 19" key="1">
    <citation type="journal article" date="2009" name="BMC Genomics">
        <title>The complete genome sequence of Xanthomonas albilineans provides new insights into the reductive genome evolution of the xylem-limited Xanthomonadaceae.</title>
        <authorList>
            <person name="Pieretti I."/>
            <person name="Royer M."/>
            <person name="Barbe V."/>
            <person name="Carrere S."/>
            <person name="Koebnik R."/>
            <person name="Cociancich S."/>
            <person name="Couloux A."/>
            <person name="Darrasse A."/>
            <person name="Gouzy J."/>
            <person name="Jacques M.A."/>
            <person name="Lauber E."/>
            <person name="Manceau C."/>
            <person name="Mangenot S."/>
            <person name="Poussier S."/>
            <person name="Segurens B."/>
            <person name="Szurek B."/>
            <person name="Verdier V."/>
            <person name="Arlat M."/>
            <person name="Rott P."/>
        </authorList>
    </citation>
    <scope>NUCLEOTIDE SEQUENCE [LARGE SCALE GENOMIC DNA]</scope>
    <source>
        <strain evidence="19">GPE PC73 / CFBP 7063</strain>
    </source>
</reference>
<dbReference type="InterPro" id="IPR014001">
    <property type="entry name" value="Helicase_ATP-bd"/>
</dbReference>
<keyword evidence="19" id="KW-1185">Reference proteome</keyword>
<dbReference type="PANTHER" id="PTHR47964">
    <property type="entry name" value="ATP-DEPENDENT DNA HELICASE HOMOLOG RECG, CHLOROPLASTIC"/>
    <property type="match status" value="1"/>
</dbReference>
<dbReference type="InterPro" id="IPR011545">
    <property type="entry name" value="DEAD/DEAH_box_helicase_dom"/>
</dbReference>
<evidence type="ECO:0000256" key="5">
    <source>
        <dbReference type="ARBA" id="ARBA00022801"/>
    </source>
</evidence>
<feature type="domain" description="Helicase C-terminal" evidence="17">
    <location>
        <begin position="492"/>
        <end position="650"/>
    </location>
</feature>
<dbReference type="SUPFAM" id="SSF50249">
    <property type="entry name" value="Nucleic acid-binding proteins"/>
    <property type="match status" value="1"/>
</dbReference>
<dbReference type="AlphaFoldDB" id="D2UC51"/>
<keyword evidence="6 15" id="KW-0347">Helicase</keyword>
<dbReference type="EMBL" id="FP565176">
    <property type="protein sequence ID" value="CBA15319.1"/>
    <property type="molecule type" value="Genomic_DNA"/>
</dbReference>
<gene>
    <name evidence="18" type="primary">recG</name>
    <name evidence="18" type="ordered locus">XALc_0801</name>
</gene>
<evidence type="ECO:0000256" key="13">
    <source>
        <dbReference type="ARBA" id="ARBA00034808"/>
    </source>
</evidence>
<dbReference type="PANTHER" id="PTHR47964:SF1">
    <property type="entry name" value="ATP-DEPENDENT DNA HELICASE HOMOLOG RECG, CHLOROPLASTIC"/>
    <property type="match status" value="1"/>
</dbReference>
<evidence type="ECO:0000313" key="19">
    <source>
        <dbReference type="Proteomes" id="UP000001890"/>
    </source>
</evidence>
<dbReference type="Pfam" id="PF00271">
    <property type="entry name" value="Helicase_C"/>
    <property type="match status" value="1"/>
</dbReference>
<dbReference type="Proteomes" id="UP000001890">
    <property type="component" value="Chromosome"/>
</dbReference>
<dbReference type="RefSeq" id="WP_012915329.1">
    <property type="nucleotide sequence ID" value="NC_013722.1"/>
</dbReference>
<evidence type="ECO:0000256" key="12">
    <source>
        <dbReference type="ARBA" id="ARBA00034617"/>
    </source>
</evidence>
<keyword evidence="10 15" id="KW-0234">DNA repair</keyword>
<dbReference type="Pfam" id="PF19833">
    <property type="entry name" value="RecG_dom3_C"/>
    <property type="match status" value="1"/>
</dbReference>
<protein>
    <recommendedName>
        <fullName evidence="2 15">ATP-dependent DNA helicase RecG</fullName>
        <ecNumber evidence="13 15">5.6.2.4</ecNumber>
    </recommendedName>
</protein>
<dbReference type="GO" id="GO:0005524">
    <property type="term" value="F:ATP binding"/>
    <property type="evidence" value="ECO:0007669"/>
    <property type="project" value="UniProtKB-KW"/>
</dbReference>
<dbReference type="InterPro" id="IPR033454">
    <property type="entry name" value="RecG_wedge"/>
</dbReference>
<keyword evidence="5 15" id="KW-0378">Hydrolase</keyword>
<dbReference type="SUPFAM" id="SSF52540">
    <property type="entry name" value="P-loop containing nucleoside triphosphate hydrolases"/>
    <property type="match status" value="2"/>
</dbReference>
<evidence type="ECO:0000256" key="2">
    <source>
        <dbReference type="ARBA" id="ARBA00017846"/>
    </source>
</evidence>
<dbReference type="InterPro" id="IPR001650">
    <property type="entry name" value="Helicase_C-like"/>
</dbReference>
<dbReference type="Gene3D" id="3.40.50.300">
    <property type="entry name" value="P-loop containing nucleotide triphosphate hydrolases"/>
    <property type="match status" value="2"/>
</dbReference>
<dbReference type="GO" id="GO:0006310">
    <property type="term" value="P:DNA recombination"/>
    <property type="evidence" value="ECO:0007669"/>
    <property type="project" value="UniProtKB-UniRule"/>
</dbReference>
<evidence type="ECO:0000256" key="4">
    <source>
        <dbReference type="ARBA" id="ARBA00022763"/>
    </source>
</evidence>
<keyword evidence="4 15" id="KW-0227">DNA damage</keyword>
<evidence type="ECO:0000313" key="18">
    <source>
        <dbReference type="EMBL" id="CBA15319.1"/>
    </source>
</evidence>
<dbReference type="NCBIfam" id="TIGR00643">
    <property type="entry name" value="recG"/>
    <property type="match status" value="1"/>
</dbReference>
<evidence type="ECO:0000256" key="10">
    <source>
        <dbReference type="ARBA" id="ARBA00023204"/>
    </source>
</evidence>
<dbReference type="STRING" id="380358.XALC_0801"/>
<dbReference type="CDD" id="cd04488">
    <property type="entry name" value="RecG_wedge_OBF"/>
    <property type="match status" value="1"/>
</dbReference>
<dbReference type="PATRIC" id="fig|29447.3.peg.800"/>
<evidence type="ECO:0000256" key="15">
    <source>
        <dbReference type="RuleBase" id="RU363016"/>
    </source>
</evidence>
<dbReference type="InterPro" id="IPR012340">
    <property type="entry name" value="NA-bd_OB-fold"/>
</dbReference>
<keyword evidence="7 15" id="KW-0067">ATP-binding</keyword>
<name>D2UC51_XANAP</name>
<dbReference type="NCBIfam" id="NF008168">
    <property type="entry name" value="PRK10917.2-2"/>
    <property type="match status" value="1"/>
</dbReference>
<dbReference type="eggNOG" id="COG1200">
    <property type="taxonomic scope" value="Bacteria"/>
</dbReference>
<dbReference type="GO" id="GO:0006281">
    <property type="term" value="P:DNA repair"/>
    <property type="evidence" value="ECO:0007669"/>
    <property type="project" value="UniProtKB-UniRule"/>
</dbReference>
<dbReference type="SMART" id="SM00490">
    <property type="entry name" value="HELICc"/>
    <property type="match status" value="1"/>
</dbReference>
<dbReference type="GO" id="GO:0016887">
    <property type="term" value="F:ATP hydrolysis activity"/>
    <property type="evidence" value="ECO:0007669"/>
    <property type="project" value="RHEA"/>
</dbReference>